<proteinExistence type="predicted"/>
<sequence length="79" mass="8678">MDTYPNSPAPTKAAWLALLQDQAELLRHPATHHKALIQEAHALHRAGSIDRYELSDFLEQADGALAYAVEALLDEPCGE</sequence>
<evidence type="ECO:0000313" key="2">
    <source>
        <dbReference type="Proteomes" id="UP000182902"/>
    </source>
</evidence>
<accession>A0A1H3KJN1</accession>
<evidence type="ECO:0000313" key="1">
    <source>
        <dbReference type="EMBL" id="SDY51878.1"/>
    </source>
</evidence>
<protein>
    <submittedName>
        <fullName evidence="1">Uncharacterized protein</fullName>
    </submittedName>
</protein>
<organism evidence="1 2">
    <name type="scientific">Pseudomonas salomonii</name>
    <dbReference type="NCBI Taxonomy" id="191391"/>
    <lineage>
        <taxon>Bacteria</taxon>
        <taxon>Pseudomonadati</taxon>
        <taxon>Pseudomonadota</taxon>
        <taxon>Gammaproteobacteria</taxon>
        <taxon>Pseudomonadales</taxon>
        <taxon>Pseudomonadaceae</taxon>
        <taxon>Pseudomonas</taxon>
    </lineage>
</organism>
<dbReference type="AlphaFoldDB" id="A0A1H3KJN1"/>
<gene>
    <name evidence="1" type="ORF">SAMN05216247_104102</name>
</gene>
<dbReference type="EMBL" id="FNOX01000004">
    <property type="protein sequence ID" value="SDY51878.1"/>
    <property type="molecule type" value="Genomic_DNA"/>
</dbReference>
<reference evidence="1 2" key="1">
    <citation type="submission" date="2016-10" db="EMBL/GenBank/DDBJ databases">
        <authorList>
            <person name="de Groot N.N."/>
        </authorList>
    </citation>
    <scope>NUCLEOTIDE SEQUENCE [LARGE SCALE GENOMIC DNA]</scope>
    <source>
        <strain evidence="1 2">ICMP 14252</strain>
    </source>
</reference>
<name>A0A1H3KJN1_9PSED</name>
<dbReference type="Proteomes" id="UP000182902">
    <property type="component" value="Unassembled WGS sequence"/>
</dbReference>